<evidence type="ECO:0000313" key="16">
    <source>
        <dbReference type="Proteomes" id="UP000571857"/>
    </source>
</evidence>
<feature type="modified residue" description="Phosphohistidine; by HPr" evidence="7">
    <location>
        <position position="76"/>
    </location>
</feature>
<keyword evidence="1" id="KW-0813">Transport</keyword>
<dbReference type="PANTHER" id="PTHR34382">
    <property type="entry name" value="PTS SYSTEM N,N'-DIACETYLCHITOBIOSE-SPECIFIC EIIA COMPONENT"/>
    <property type="match status" value="1"/>
</dbReference>
<evidence type="ECO:0000313" key="14">
    <source>
        <dbReference type="Proteomes" id="UP000439965"/>
    </source>
</evidence>
<evidence type="ECO:0000313" key="8">
    <source>
        <dbReference type="EMBL" id="MBA0972872.1"/>
    </source>
</evidence>
<evidence type="ECO:0000256" key="6">
    <source>
        <dbReference type="PIRSR" id="PIRSR000699-2"/>
    </source>
</evidence>
<dbReference type="Proteomes" id="UP000571857">
    <property type="component" value="Unassembled WGS sequence"/>
</dbReference>
<protein>
    <submittedName>
        <fullName evidence="8">PTS lactose/cellobiose transporter subunit IIA</fullName>
    </submittedName>
    <submittedName>
        <fullName evidence="12">PTS system, cellobiose-specific IIA componenent</fullName>
        <ecNumber evidence="12">2.7.1.-</ecNumber>
    </submittedName>
</protein>
<feature type="active site" description="Tele-phosphohistidine intermediate" evidence="5">
    <location>
        <position position="76"/>
    </location>
</feature>
<dbReference type="Proteomes" id="UP000254807">
    <property type="component" value="Unassembled WGS sequence"/>
</dbReference>
<keyword evidence="3 12" id="KW-0808">Transferase</keyword>
<dbReference type="EMBL" id="WVTI01000012">
    <property type="protein sequence ID" value="MXS26888.1"/>
    <property type="molecule type" value="Genomic_DNA"/>
</dbReference>
<dbReference type="Proteomes" id="UP000439965">
    <property type="component" value="Unassembled WGS sequence"/>
</dbReference>
<dbReference type="GO" id="GO:0016740">
    <property type="term" value="F:transferase activity"/>
    <property type="evidence" value="ECO:0007669"/>
    <property type="project" value="UniProtKB-KW"/>
</dbReference>
<evidence type="ECO:0000256" key="2">
    <source>
        <dbReference type="ARBA" id="ARBA00022597"/>
    </source>
</evidence>
<name>A0A1L8TJC2_ENTGA</name>
<reference evidence="11 15" key="3">
    <citation type="submission" date="2020-03" db="EMBL/GenBank/DDBJ databases">
        <title>Characterization of ganglioside-mimicking enterococci.</title>
        <authorList>
            <person name="Patry R.T."/>
            <person name="Nothaft H."/>
            <person name="Bridger R."/>
            <person name="Shajahan A."/>
            <person name="Huynh S."/>
            <person name="Sanchez S."/>
            <person name="Azadi P."/>
            <person name="Cooper K."/>
            <person name="Miller W.G."/>
            <person name="Parker C.T."/>
            <person name="Wells L."/>
            <person name="Szymanski C.M."/>
        </authorList>
    </citation>
    <scope>NUCLEOTIDE SEQUENCE [LARGE SCALE GENOMIC DNA]</scope>
    <source>
        <strain evidence="11 15">EGM181</strain>
    </source>
</reference>
<evidence type="ECO:0000256" key="1">
    <source>
        <dbReference type="ARBA" id="ARBA00022448"/>
    </source>
</evidence>
<dbReference type="EMBL" id="JARPZN010000004">
    <property type="protein sequence ID" value="MDT2690265.1"/>
    <property type="molecule type" value="Genomic_DNA"/>
</dbReference>
<dbReference type="PIRSF" id="PIRSF000699">
    <property type="entry name" value="PTS_IILac_III"/>
    <property type="match status" value="1"/>
</dbReference>
<evidence type="ECO:0000256" key="7">
    <source>
        <dbReference type="PROSITE-ProRule" id="PRU00418"/>
    </source>
</evidence>
<reference evidence="10 14" key="2">
    <citation type="submission" date="2019-04" db="EMBL/GenBank/DDBJ databases">
        <title>Step-wise assembly of the neonatal virome modulated by breast feeding.</title>
        <authorList>
            <person name="Liang G."/>
            <person name="Bushman F."/>
        </authorList>
    </citation>
    <scope>NUCLEOTIDE SEQUENCE [LARGE SCALE GENOMIC DNA]</scope>
    <source>
        <strain evidence="10 14">E3404</strain>
    </source>
</reference>
<organism evidence="12 13">
    <name type="scientific">Enterococcus gallinarum</name>
    <dbReference type="NCBI Taxonomy" id="1353"/>
    <lineage>
        <taxon>Bacteria</taxon>
        <taxon>Bacillati</taxon>
        <taxon>Bacillota</taxon>
        <taxon>Bacilli</taxon>
        <taxon>Lactobacillales</taxon>
        <taxon>Enterococcaceae</taxon>
        <taxon>Enterococcus</taxon>
    </lineage>
</organism>
<dbReference type="PROSITE" id="PS51095">
    <property type="entry name" value="PTS_EIIA_TYPE_3"/>
    <property type="match status" value="1"/>
</dbReference>
<dbReference type="AlphaFoldDB" id="A0A1L8TJC2"/>
<dbReference type="EMBL" id="CP050485">
    <property type="protein sequence ID" value="QOG26328.1"/>
    <property type="molecule type" value="Genomic_DNA"/>
</dbReference>
<dbReference type="PANTHER" id="PTHR34382:SF10">
    <property type="entry name" value="PTS SYSTEM OLIGO-BETA-MANNOSIDE-SPECIFIC EIIA COMPONENT"/>
    <property type="match status" value="1"/>
</dbReference>
<dbReference type="EMBL" id="UFYW01000001">
    <property type="protein sequence ID" value="STD83463.1"/>
    <property type="molecule type" value="Genomic_DNA"/>
</dbReference>
<feature type="binding site" evidence="6">
    <location>
        <position position="79"/>
    </location>
    <ligand>
        <name>Mg(2+)</name>
        <dbReference type="ChEBI" id="CHEBI:18420"/>
        <note>ligand shared between all trimeric partners</note>
    </ligand>
</feature>
<dbReference type="Pfam" id="PF02255">
    <property type="entry name" value="PTS_IIA"/>
    <property type="match status" value="1"/>
</dbReference>
<sequence>MEEKEQICFQIISEAGMARSCFFESIQQMRKEQTKEALSAIESGKSHYHKAHIAHRQLVQQEAQGDKVWMSLLLSHAEDLLMSADIMSELAKEFNLLYEEVNGLKQMIDQHISSLNTKE</sequence>
<dbReference type="InterPro" id="IPR003188">
    <property type="entry name" value="PTS_IIA_lac/cel"/>
</dbReference>
<dbReference type="EC" id="2.7.1.-" evidence="12"/>
<reference evidence="9" key="5">
    <citation type="submission" date="2023-03" db="EMBL/GenBank/DDBJ databases">
        <authorList>
            <person name="Shen W."/>
            <person name="Cai J."/>
        </authorList>
    </citation>
    <scope>NUCLEOTIDE SEQUENCE</scope>
    <source>
        <strain evidence="9">K69-2</strain>
    </source>
</reference>
<proteinExistence type="predicted"/>
<dbReference type="Proteomes" id="UP000516696">
    <property type="component" value="Chromosome"/>
</dbReference>
<dbReference type="GO" id="GO:0046872">
    <property type="term" value="F:metal ion binding"/>
    <property type="evidence" value="ECO:0007669"/>
    <property type="project" value="UniProtKB-KW"/>
</dbReference>
<evidence type="ECO:0000256" key="5">
    <source>
        <dbReference type="PIRSR" id="PIRSR000699-1"/>
    </source>
</evidence>
<keyword evidence="6" id="KW-0460">Magnesium</keyword>
<evidence type="ECO:0000313" key="15">
    <source>
        <dbReference type="Proteomes" id="UP000516696"/>
    </source>
</evidence>
<keyword evidence="13" id="KW-1185">Reference proteome</keyword>
<keyword evidence="6" id="KW-0479">Metal-binding</keyword>
<dbReference type="SUPFAM" id="SSF46973">
    <property type="entry name" value="Enzyme IIa from lactose specific PTS, IIa-lac"/>
    <property type="match status" value="1"/>
</dbReference>
<evidence type="ECO:0000313" key="10">
    <source>
        <dbReference type="EMBL" id="MXS26888.1"/>
    </source>
</evidence>
<evidence type="ECO:0000313" key="12">
    <source>
        <dbReference type="EMBL" id="STD83463.1"/>
    </source>
</evidence>
<dbReference type="GO" id="GO:0009401">
    <property type="term" value="P:phosphoenolpyruvate-dependent sugar phosphotransferase system"/>
    <property type="evidence" value="ECO:0007669"/>
    <property type="project" value="UniProtKB-KW"/>
</dbReference>
<evidence type="ECO:0000256" key="4">
    <source>
        <dbReference type="ARBA" id="ARBA00022683"/>
    </source>
</evidence>
<dbReference type="RefSeq" id="WP_003127372.1">
    <property type="nucleotide sequence ID" value="NZ_BSYC01000002.1"/>
</dbReference>
<dbReference type="Proteomes" id="UP001183682">
    <property type="component" value="Unassembled WGS sequence"/>
</dbReference>
<dbReference type="OrthoDB" id="350602at2"/>
<dbReference type="EMBL" id="JABXJK010000050">
    <property type="protein sequence ID" value="MBA0972872.1"/>
    <property type="molecule type" value="Genomic_DNA"/>
</dbReference>
<accession>A0A1L8TJC2</accession>
<dbReference type="InterPro" id="IPR036542">
    <property type="entry name" value="PTS_IIA_lac/cel_sf"/>
</dbReference>
<reference evidence="12 13" key="1">
    <citation type="submission" date="2018-06" db="EMBL/GenBank/DDBJ databases">
        <authorList>
            <consortium name="Pathogen Informatics"/>
            <person name="Doyle S."/>
        </authorList>
    </citation>
    <scope>NUCLEOTIDE SEQUENCE [LARGE SCALE GENOMIC DNA]</scope>
    <source>
        <strain evidence="12 13">NCTC12360</strain>
    </source>
</reference>
<evidence type="ECO:0000313" key="11">
    <source>
        <dbReference type="EMBL" id="QOG26328.1"/>
    </source>
</evidence>
<reference evidence="8 16" key="4">
    <citation type="submission" date="2020-06" db="EMBL/GenBank/DDBJ databases">
        <title>Crossreactivity between MHC class I-restricted antigens from cancer cells and an enterococcal bacteriophage.</title>
        <authorList>
            <person name="Fluckiger A."/>
            <person name="Daillere R."/>
            <person name="Sassi M."/>
            <person name="Cattoir V."/>
            <person name="Kroemer G."/>
            <person name="Zitvogel L."/>
        </authorList>
    </citation>
    <scope>NUCLEOTIDE SEQUENCE [LARGE SCALE GENOMIC DNA]</scope>
    <source>
        <strain evidence="8 16">EG4</strain>
    </source>
</reference>
<gene>
    <name evidence="12" type="primary">gmuA</name>
    <name evidence="11" type="ORF">EGM181_03145</name>
    <name evidence="10" type="ORF">GTI89_12550</name>
    <name evidence="8" type="ORF">HWH42_09820</name>
    <name evidence="12" type="ORF">NCTC12360_01930</name>
    <name evidence="9" type="ORF">P7E30_08615</name>
</gene>
<dbReference type="Gene3D" id="1.20.58.80">
    <property type="entry name" value="Phosphotransferase system, lactose/cellobiose-type IIA subunit"/>
    <property type="match status" value="1"/>
</dbReference>
<evidence type="ECO:0000313" key="13">
    <source>
        <dbReference type="Proteomes" id="UP000254807"/>
    </source>
</evidence>
<keyword evidence="2" id="KW-0762">Sugar transport</keyword>
<evidence type="ECO:0000313" key="9">
    <source>
        <dbReference type="EMBL" id="MDT2690265.1"/>
    </source>
</evidence>
<evidence type="ECO:0000256" key="3">
    <source>
        <dbReference type="ARBA" id="ARBA00022679"/>
    </source>
</evidence>
<keyword evidence="4" id="KW-0598">Phosphotransferase system</keyword>
<comment type="cofactor">
    <cofactor evidence="6">
        <name>Mg(2+)</name>
        <dbReference type="ChEBI" id="CHEBI:18420"/>
    </cofactor>
    <text evidence="6">Binds 1 Mg(2+) ion per trimer.</text>
</comment>
<dbReference type="GeneID" id="93225387"/>